<dbReference type="SUPFAM" id="SSF81383">
    <property type="entry name" value="F-box domain"/>
    <property type="match status" value="1"/>
</dbReference>
<dbReference type="VEuPathDB" id="FungiDB:CIMG_07804"/>
<reference evidence="6" key="2">
    <citation type="journal article" date="2010" name="Genome Res.">
        <title>Population genomic sequencing of Coccidioides fungi reveals recent hybridization and transposon control.</title>
        <authorList>
            <person name="Neafsey D.E."/>
            <person name="Barker B.M."/>
            <person name="Sharpton T.J."/>
            <person name="Stajich J.E."/>
            <person name="Park D.J."/>
            <person name="Whiston E."/>
            <person name="Hung C.-Y."/>
            <person name="McMahan C."/>
            <person name="White J."/>
            <person name="Sykes S."/>
            <person name="Heiman D."/>
            <person name="Young S."/>
            <person name="Zeng Q."/>
            <person name="Abouelleil A."/>
            <person name="Aftuck L."/>
            <person name="Bessette D."/>
            <person name="Brown A."/>
            <person name="FitzGerald M."/>
            <person name="Lui A."/>
            <person name="Macdonald J.P."/>
            <person name="Priest M."/>
            <person name="Orbach M.J."/>
            <person name="Galgiani J.N."/>
            <person name="Kirkland T.N."/>
            <person name="Cole G.T."/>
            <person name="Birren B.W."/>
            <person name="Henn M.R."/>
            <person name="Taylor J.W."/>
            <person name="Rounsley S.D."/>
        </authorList>
    </citation>
    <scope>GENOME REANNOTATION</scope>
    <source>
        <strain evidence="6">RS</strain>
    </source>
</reference>
<dbReference type="Gene3D" id="3.80.10.10">
    <property type="entry name" value="Ribonuclease Inhibitor"/>
    <property type="match status" value="2"/>
</dbReference>
<dbReference type="RefSeq" id="XP_001240641.2">
    <property type="nucleotide sequence ID" value="XM_001240640.2"/>
</dbReference>
<name>J3K457_COCIM</name>
<dbReference type="SUPFAM" id="SSF52047">
    <property type="entry name" value="RNI-like"/>
    <property type="match status" value="1"/>
</dbReference>
<dbReference type="InterPro" id="IPR019734">
    <property type="entry name" value="TPR_rpt"/>
</dbReference>
<dbReference type="InterPro" id="IPR032675">
    <property type="entry name" value="LRR_dom_sf"/>
</dbReference>
<proteinExistence type="predicted"/>
<evidence type="ECO:0000256" key="2">
    <source>
        <dbReference type="ARBA" id="ARBA00022803"/>
    </source>
</evidence>
<evidence type="ECO:0000256" key="3">
    <source>
        <dbReference type="PROSITE-ProRule" id="PRU00339"/>
    </source>
</evidence>
<dbReference type="GeneID" id="4560102"/>
<keyword evidence="1" id="KW-0677">Repeat</keyword>
<protein>
    <recommendedName>
        <fullName evidence="4">F-box domain-containing protein</fullName>
    </recommendedName>
</protein>
<keyword evidence="2 3" id="KW-0802">TPR repeat</keyword>
<dbReference type="InterPro" id="IPR036047">
    <property type="entry name" value="F-box-like_dom_sf"/>
</dbReference>
<dbReference type="OMA" id="MRDLWMR"/>
<dbReference type="STRING" id="246410.J3K457"/>
<dbReference type="Gene3D" id="1.20.1280.50">
    <property type="match status" value="1"/>
</dbReference>
<evidence type="ECO:0000313" key="5">
    <source>
        <dbReference type="EMBL" id="EAS29058.3"/>
    </source>
</evidence>
<sequence>MPPQQGPSMPRDVKALQRHGESQYRWKNYKNALEAFSKALALGRGDSVALLNGRAAAHCALGDLKAGLRDGKQMIRIDKSDPRGYLRTAKILQLMQKFEEAHKLYFYSLRMIDEHAPERKQIEALMLKTKKRIIPPKRVDPLTVLAPELVSMILEHLDLQSTLRFIQVSKLWLKLGSGLSRQWKNLNLTVARRPVSLSAVRAFVCRTNGGVKEASLARINPTVIPKVLELLSRCPDLNYLKVTAEQKIDSLPVVNLKNLKTLIVLKCTLSRDKFWDIMSSCPRLERVEAFVDVSSDTPGSLPQLSNLRCLRILFSHPPGYLVTGNILFQHPELKEVMPNLEELHFEGAPSSPWAQAISLSDYSSLKKFTYMRIYLHGLLVLPVTLEYLRLEHCTFAPPLQGNPLGQFSRLKSAIFQFCYPLSPDMLETILVNNEKTLTHLTISWCSDLAQEHLEPLITRGLFRSITHLDISGVIGVNDAITPLIINNMSNLKVLNLSATRISGLTIKQLVDAETPKIEKIVVGTVSRDAIEYGLSQNIQVSQLP</sequence>
<dbReference type="SMART" id="SM00028">
    <property type="entry name" value="TPR"/>
    <property type="match status" value="3"/>
</dbReference>
<feature type="domain" description="F-box" evidence="4">
    <location>
        <begin position="139"/>
        <end position="186"/>
    </location>
</feature>
<evidence type="ECO:0000256" key="1">
    <source>
        <dbReference type="ARBA" id="ARBA00022737"/>
    </source>
</evidence>
<organism evidence="5 6">
    <name type="scientific">Coccidioides immitis (strain RS)</name>
    <name type="common">Valley fever fungus</name>
    <dbReference type="NCBI Taxonomy" id="246410"/>
    <lineage>
        <taxon>Eukaryota</taxon>
        <taxon>Fungi</taxon>
        <taxon>Dikarya</taxon>
        <taxon>Ascomycota</taxon>
        <taxon>Pezizomycotina</taxon>
        <taxon>Eurotiomycetes</taxon>
        <taxon>Eurotiomycetidae</taxon>
        <taxon>Onygenales</taxon>
        <taxon>Onygenaceae</taxon>
        <taxon>Coccidioides</taxon>
    </lineage>
</organism>
<dbReference type="SUPFAM" id="SSF48452">
    <property type="entry name" value="TPR-like"/>
    <property type="match status" value="1"/>
</dbReference>
<dbReference type="PROSITE" id="PS50005">
    <property type="entry name" value="TPR"/>
    <property type="match status" value="1"/>
</dbReference>
<dbReference type="AlphaFoldDB" id="J3K457"/>
<dbReference type="Proteomes" id="UP000001261">
    <property type="component" value="Unassembled WGS sequence"/>
</dbReference>
<gene>
    <name evidence="5" type="ORF">CIMG_07804</name>
</gene>
<keyword evidence="6" id="KW-1185">Reference proteome</keyword>
<dbReference type="Gene3D" id="1.25.40.10">
    <property type="entry name" value="Tetratricopeptide repeat domain"/>
    <property type="match status" value="1"/>
</dbReference>
<dbReference type="GO" id="GO:0051879">
    <property type="term" value="F:Hsp90 protein binding"/>
    <property type="evidence" value="ECO:0007669"/>
    <property type="project" value="TreeGrafter"/>
</dbReference>
<dbReference type="InterPro" id="IPR011990">
    <property type="entry name" value="TPR-like_helical_dom_sf"/>
</dbReference>
<dbReference type="PANTHER" id="PTHR22904">
    <property type="entry name" value="TPR REPEAT CONTAINING PROTEIN"/>
    <property type="match status" value="1"/>
</dbReference>
<accession>J3K457</accession>
<dbReference type="KEGG" id="cim:CIMG_07804"/>
<reference evidence="6" key="1">
    <citation type="journal article" date="2009" name="Genome Res.">
        <title>Comparative genomic analyses of the human fungal pathogens Coccidioides and their relatives.</title>
        <authorList>
            <person name="Sharpton T.J."/>
            <person name="Stajich J.E."/>
            <person name="Rounsley S.D."/>
            <person name="Gardner M.J."/>
            <person name="Wortman J.R."/>
            <person name="Jordar V.S."/>
            <person name="Maiti R."/>
            <person name="Kodira C.D."/>
            <person name="Neafsey D.E."/>
            <person name="Zeng Q."/>
            <person name="Hung C.-Y."/>
            <person name="McMahan C."/>
            <person name="Muszewska A."/>
            <person name="Grynberg M."/>
            <person name="Mandel M.A."/>
            <person name="Kellner E.M."/>
            <person name="Barker B.M."/>
            <person name="Galgiani J.N."/>
            <person name="Orbach M.J."/>
            <person name="Kirkland T.N."/>
            <person name="Cole G.T."/>
            <person name="Henn M.R."/>
            <person name="Birren B.W."/>
            <person name="Taylor J.W."/>
        </authorList>
    </citation>
    <scope>NUCLEOTIDE SEQUENCE [LARGE SCALE GENOMIC DNA]</scope>
    <source>
        <strain evidence="6">RS</strain>
    </source>
</reference>
<feature type="repeat" description="TPR" evidence="3">
    <location>
        <begin position="13"/>
        <end position="46"/>
    </location>
</feature>
<dbReference type="InterPro" id="IPR001810">
    <property type="entry name" value="F-box_dom"/>
</dbReference>
<dbReference type="EMBL" id="GG704913">
    <property type="protein sequence ID" value="EAS29058.3"/>
    <property type="molecule type" value="Genomic_DNA"/>
</dbReference>
<evidence type="ECO:0000259" key="4">
    <source>
        <dbReference type="PROSITE" id="PS50181"/>
    </source>
</evidence>
<dbReference type="PROSITE" id="PS50181">
    <property type="entry name" value="FBOX"/>
    <property type="match status" value="1"/>
</dbReference>
<dbReference type="InParanoid" id="J3K457"/>
<dbReference type="OrthoDB" id="629492at2759"/>
<evidence type="ECO:0000313" key="6">
    <source>
        <dbReference type="Proteomes" id="UP000001261"/>
    </source>
</evidence>
<dbReference type="PANTHER" id="PTHR22904:SF523">
    <property type="entry name" value="STRESS-INDUCED-PHOSPHOPROTEIN 1"/>
    <property type="match status" value="1"/>
</dbReference>